<dbReference type="GO" id="GO:0045503">
    <property type="term" value="F:dynein light chain binding"/>
    <property type="evidence" value="ECO:0007669"/>
    <property type="project" value="TreeGrafter"/>
</dbReference>
<dbReference type="InterPro" id="IPR050687">
    <property type="entry name" value="Dynein_IC"/>
</dbReference>
<gene>
    <name evidence="7" type="ORF">AGOR_G00149410</name>
</gene>
<dbReference type="PANTHER" id="PTHR12442:SF5">
    <property type="entry name" value="DYNEIN AXONEMAL INTERMEDIATE CHAIN 3"/>
    <property type="match status" value="1"/>
</dbReference>
<dbReference type="GO" id="GO:0036156">
    <property type="term" value="C:inner dynein arm"/>
    <property type="evidence" value="ECO:0007669"/>
    <property type="project" value="TreeGrafter"/>
</dbReference>
<evidence type="ECO:0000313" key="7">
    <source>
        <dbReference type="EMBL" id="KAI1891992.1"/>
    </source>
</evidence>
<dbReference type="InterPro" id="IPR015943">
    <property type="entry name" value="WD40/YVTN_repeat-like_dom_sf"/>
</dbReference>
<sequence length="895" mass="101110">MAPKKSKGSGSRASSKASGKSKDRKNGLFSPVGSTDESGVPNDIFPMVITAATQGHFECRVDEDVTKDNPFKFLKKDAILQDMKTRAAVSDFHPVKQVVLAYPADELLLVFDRDFTYGQSFYLALTEEAKERILNPPVTADAQALEDEMEFMCKTPEPKPWVSLGSDLEIMEESVADTRARLKFKISRLRGEFGAPVVLSDRNASETPDGYMECVPYQDKNFSIQMLERSTSVQAVPNLKSSSTQTKWSYPRNMYTQYQPREFTEEDKENCMNSENLKNFVNLAESRFELALQQNEIMDVFFDDWRALAEEDLVFGGKSDTQLKEYQSFTDLKFSKEKTISCINWHPTISGVITVAVTEKLSFEERINDSTKLLLNPSLILFWSFSDPLNPQLVLESPDDVFSFEFCPSDPNILVGGCMNGQIVLWDISAYADRLQGTRGGDSSSTSAKKRTLPGFEDKQENETPIMRYCAVSSIDNSHKAPITDVQWLPENFEVTRTGLPVENKNQMSVQIVTCAPDCCLMFWDIRAPRATTQSLTDKKQKADDMPMENPHGVPNTFKHIDLTWKPLFKVNLPKVDSSGDYSPLKFSMRGSSGTQLGNMADKSNQNLEISEGRVEYAQLRVPSAKQLNVLEDVSTKLFVGMEDGELVYTDWKMEKDNDSGRLFSAKPACCFPVHDGPVNTVRRSPFFKDIILTVGGWTFAIWKEGVMQGPIIQVSCAVKRGTVGCWSLSRPAVIFIGKEDGNIEVWDLLEKTHEPSQIQNVSTTCITGIKPWIVSSRQHLLAVSDNFGTLHILEIPWALRSPVSKEKLSVGTYFEKEVESLIYFEKQEEMRAKEKREMEAEELRKKMEPVEPEMLVEQIEEKAQKEYQDYLALEKVILKDMGLLLEQDKSSTEI</sequence>
<dbReference type="InterPro" id="IPR001680">
    <property type="entry name" value="WD40_rpt"/>
</dbReference>
<protein>
    <recommendedName>
        <fullName evidence="9">WD repeat-containing protein 63</fullName>
    </recommendedName>
</protein>
<reference evidence="7" key="1">
    <citation type="submission" date="2021-01" db="EMBL/GenBank/DDBJ databases">
        <authorList>
            <person name="Zahm M."/>
            <person name="Roques C."/>
            <person name="Cabau C."/>
            <person name="Klopp C."/>
            <person name="Donnadieu C."/>
            <person name="Jouanno E."/>
            <person name="Lampietro C."/>
            <person name="Louis A."/>
            <person name="Herpin A."/>
            <person name="Echchiki A."/>
            <person name="Berthelot C."/>
            <person name="Parey E."/>
            <person name="Roest-Crollius H."/>
            <person name="Braasch I."/>
            <person name="Postlethwait J."/>
            <person name="Bobe J."/>
            <person name="Montfort J."/>
            <person name="Bouchez O."/>
            <person name="Begum T."/>
            <person name="Mejri S."/>
            <person name="Adams A."/>
            <person name="Chen W.-J."/>
            <person name="Guiguen Y."/>
        </authorList>
    </citation>
    <scope>NUCLEOTIDE SEQUENCE</scope>
    <source>
        <tissue evidence="7">Blood</tissue>
    </source>
</reference>
<evidence type="ECO:0000256" key="4">
    <source>
        <dbReference type="ARBA" id="ARBA00022737"/>
    </source>
</evidence>
<comment type="subcellular location">
    <subcellularLocation>
        <location evidence="1">Cytoplasm</location>
    </subcellularLocation>
</comment>
<evidence type="ECO:0000313" key="8">
    <source>
        <dbReference type="Proteomes" id="UP000829720"/>
    </source>
</evidence>
<dbReference type="GO" id="GO:0045504">
    <property type="term" value="F:dynein heavy chain binding"/>
    <property type="evidence" value="ECO:0007669"/>
    <property type="project" value="TreeGrafter"/>
</dbReference>
<keyword evidence="5" id="KW-0175">Coiled coil</keyword>
<keyword evidence="2" id="KW-0963">Cytoplasm</keyword>
<dbReference type="OrthoDB" id="6619788at2759"/>
<dbReference type="GO" id="GO:0060294">
    <property type="term" value="P:cilium movement involved in cell motility"/>
    <property type="evidence" value="ECO:0007669"/>
    <property type="project" value="TreeGrafter"/>
</dbReference>
<dbReference type="Gene3D" id="2.130.10.10">
    <property type="entry name" value="YVTN repeat-like/Quinoprotein amine dehydrogenase"/>
    <property type="match status" value="2"/>
</dbReference>
<evidence type="ECO:0000256" key="3">
    <source>
        <dbReference type="ARBA" id="ARBA00022574"/>
    </source>
</evidence>
<dbReference type="PANTHER" id="PTHR12442">
    <property type="entry name" value="DYNEIN INTERMEDIATE CHAIN"/>
    <property type="match status" value="1"/>
</dbReference>
<dbReference type="GO" id="GO:0036159">
    <property type="term" value="P:inner dynein arm assembly"/>
    <property type="evidence" value="ECO:0007669"/>
    <property type="project" value="TreeGrafter"/>
</dbReference>
<comment type="caution">
    <text evidence="7">The sequence shown here is derived from an EMBL/GenBank/DDBJ whole genome shotgun (WGS) entry which is preliminary data.</text>
</comment>
<dbReference type="InterPro" id="IPR036322">
    <property type="entry name" value="WD40_repeat_dom_sf"/>
</dbReference>
<evidence type="ECO:0000256" key="5">
    <source>
        <dbReference type="SAM" id="Coils"/>
    </source>
</evidence>
<evidence type="ECO:0000256" key="1">
    <source>
        <dbReference type="ARBA" id="ARBA00004496"/>
    </source>
</evidence>
<dbReference type="Proteomes" id="UP000829720">
    <property type="component" value="Unassembled WGS sequence"/>
</dbReference>
<feature type="compositionally biased region" description="Low complexity" evidence="6">
    <location>
        <begin position="8"/>
        <end position="18"/>
    </location>
</feature>
<feature type="coiled-coil region" evidence="5">
    <location>
        <begin position="825"/>
        <end position="877"/>
    </location>
</feature>
<dbReference type="SMART" id="SM00320">
    <property type="entry name" value="WD40"/>
    <property type="match status" value="4"/>
</dbReference>
<feature type="region of interest" description="Disordered" evidence="6">
    <location>
        <begin position="1"/>
        <end position="37"/>
    </location>
</feature>
<dbReference type="SUPFAM" id="SSF50978">
    <property type="entry name" value="WD40 repeat-like"/>
    <property type="match status" value="1"/>
</dbReference>
<dbReference type="EMBL" id="JAERUA010000013">
    <property type="protein sequence ID" value="KAI1891992.1"/>
    <property type="molecule type" value="Genomic_DNA"/>
</dbReference>
<keyword evidence="3" id="KW-0853">WD repeat</keyword>
<evidence type="ECO:0000256" key="2">
    <source>
        <dbReference type="ARBA" id="ARBA00022490"/>
    </source>
</evidence>
<feature type="region of interest" description="Disordered" evidence="6">
    <location>
        <begin position="437"/>
        <end position="458"/>
    </location>
</feature>
<keyword evidence="8" id="KW-1185">Reference proteome</keyword>
<proteinExistence type="predicted"/>
<evidence type="ECO:0000256" key="6">
    <source>
        <dbReference type="SAM" id="MobiDB-lite"/>
    </source>
</evidence>
<dbReference type="AlphaFoldDB" id="A0A8T3D7F4"/>
<organism evidence="7 8">
    <name type="scientific">Albula goreensis</name>
    <dbReference type="NCBI Taxonomy" id="1534307"/>
    <lineage>
        <taxon>Eukaryota</taxon>
        <taxon>Metazoa</taxon>
        <taxon>Chordata</taxon>
        <taxon>Craniata</taxon>
        <taxon>Vertebrata</taxon>
        <taxon>Euteleostomi</taxon>
        <taxon>Actinopterygii</taxon>
        <taxon>Neopterygii</taxon>
        <taxon>Teleostei</taxon>
        <taxon>Albuliformes</taxon>
        <taxon>Albulidae</taxon>
        <taxon>Albula</taxon>
    </lineage>
</organism>
<evidence type="ECO:0008006" key="9">
    <source>
        <dbReference type="Google" id="ProtNLM"/>
    </source>
</evidence>
<name>A0A8T3D7F4_9TELE</name>
<accession>A0A8T3D7F4</accession>
<keyword evidence="4" id="KW-0677">Repeat</keyword>